<reference evidence="4" key="1">
    <citation type="submission" date="2012-02" db="EMBL/GenBank/DDBJ databases">
        <title>Genome sequencing of Giardia lamblia Genotypes A2 and B isolates (DH and GS) and comparative analysis with the genomes of Genotypes A1 and E (WB and Pig).</title>
        <authorList>
            <person name="Adam R."/>
            <person name="Dahlstrom E."/>
            <person name="Martens C."/>
            <person name="Bruno D."/>
            <person name="Barbian K."/>
            <person name="Porcella S.F."/>
            <person name="Nash T."/>
        </authorList>
    </citation>
    <scope>NUCLEOTIDE SEQUENCE</scope>
    <source>
        <strain evidence="4">DH</strain>
    </source>
</reference>
<dbReference type="VEuPathDB" id="GiardiaDB:GL50803_0016660"/>
<dbReference type="GO" id="GO:1905515">
    <property type="term" value="P:non-motile cilium assembly"/>
    <property type="evidence" value="ECO:0007669"/>
    <property type="project" value="TreeGrafter"/>
</dbReference>
<evidence type="ECO:0000313" key="3">
    <source>
        <dbReference type="EMBL" id="ESU38268.1"/>
    </source>
</evidence>
<dbReference type="SUPFAM" id="SSF48452">
    <property type="entry name" value="TPR-like"/>
    <property type="match status" value="2"/>
</dbReference>
<dbReference type="EMBL" id="AHGT01000015">
    <property type="protein sequence ID" value="ESU38268.1"/>
    <property type="molecule type" value="Genomic_DNA"/>
</dbReference>
<feature type="repeat" description="TPR" evidence="1">
    <location>
        <begin position="508"/>
        <end position="541"/>
    </location>
</feature>
<organism evidence="3 4">
    <name type="scientific">Giardia intestinalis</name>
    <name type="common">Giardia lamblia</name>
    <dbReference type="NCBI Taxonomy" id="5741"/>
    <lineage>
        <taxon>Eukaryota</taxon>
        <taxon>Metamonada</taxon>
        <taxon>Diplomonadida</taxon>
        <taxon>Hexamitidae</taxon>
        <taxon>Giardiinae</taxon>
        <taxon>Giardia</taxon>
    </lineage>
</organism>
<name>V6TH43_GIAIN</name>
<sequence>MESFAKTDKVIVKKSQMTQNWRPQSRLQTMTFAGTARPMTSMTAAGFTKNPLATAGVASIFDKLPPEPPKDSPEQKADQMEINIFKLLRDGMSAASCKDYVTALGRIREAIKLEQKVSQHRTMNGLADSINLDLRTCIWMHWAQIQALGGQPEMALSTYEKIVKTAEGATLAQIRFNMGNINHNLGKYNEALKNFRMAIDQASPSLPRFRQKIASHMAQSCIKLHRWQDAVDRIEEYLIKQYTLASSVGTDVERQNFYAMTTRFDPLYTVLIGYYALGVPEKMIDAYSRLIDSSILISDHPDSLEIDDHHNGISSKQIAMADAELCNMSNDDELDDLSRYNATLRHEHTNKLLISARLLAPAIAWEESQGYAKLSDILREKSHHGISLQVQMSMALTLLKRNEFEKATDIMLRIDREGLESALALGINVPLSILQKTRNLSLTAAATAVTNQESDLHLLGIDPSVLANQQSVVDRDAVASRGAPEVDMLKTDDDNGTKKQPYAAFVPRGVHTNIAFIYYLKGDYEASARHAQIALEIDPYDSFAHINLGCTYSKTNQWELSLREFLKAQEINMESVQATYNAGLVYFKQQEYKTAYSCFQKVASKLPSYGDAIYMSADCLARMSQIDEAIQMLSNLVTMFSAVKAYDPSIYIRLGELYSIAGDEGQAAHYFKEAHRLVPFSLAVINWLGSHYIKNELYEQARVCFEKASRVDTTTPKWSLAVAACLRKSKQYRDAIYEYKHILKRFPTNTTAMTHLISSLNNIGQHKEADEWAEKLTKLTNNKVPEVTEDRELNEFVKQERRNSVAAVGPGSRAGQDRFEASNNRVSSNTGDLFGDVDIVEELLTEN</sequence>
<evidence type="ECO:0000256" key="1">
    <source>
        <dbReference type="PROSITE-ProRule" id="PRU00339"/>
    </source>
</evidence>
<accession>V6TH43</accession>
<dbReference type="PANTHER" id="PTHR44117">
    <property type="entry name" value="INTRAFLAGELLAR TRANSPORT PROTEIN 88 HOMOLOG"/>
    <property type="match status" value="1"/>
</dbReference>
<dbReference type="InterPro" id="IPR011990">
    <property type="entry name" value="TPR-like_helical_dom_sf"/>
</dbReference>
<dbReference type="FunFam" id="1.25.40.10:FF:002783">
    <property type="entry name" value="Intraflagellar transport particle protein IFT88"/>
    <property type="match status" value="1"/>
</dbReference>
<dbReference type="GO" id="GO:0097546">
    <property type="term" value="C:ciliary base"/>
    <property type="evidence" value="ECO:0007669"/>
    <property type="project" value="TreeGrafter"/>
</dbReference>
<dbReference type="Gene3D" id="1.25.40.10">
    <property type="entry name" value="Tetratricopeptide repeat domain"/>
    <property type="match status" value="2"/>
</dbReference>
<dbReference type="FunFam" id="1.25.40.10:FF:002251">
    <property type="entry name" value="Intraflagellar transport particle protein IFT88"/>
    <property type="match status" value="1"/>
</dbReference>
<keyword evidence="1" id="KW-0802">TPR repeat</keyword>
<reference evidence="3 4" key="2">
    <citation type="journal article" date="2013" name="Genome Biol. Evol.">
        <title>Genome sequencing of Giardia lamblia genotypes A2 and B isolates (DH and GS) and comparative analysis with the genomes of genotypes A1 and E (WB and Pig).</title>
        <authorList>
            <person name="Adam R.D."/>
            <person name="Dahlstrom E.W."/>
            <person name="Martens C.A."/>
            <person name="Bruno D.P."/>
            <person name="Barbian K.D."/>
            <person name="Ricklefs S.M."/>
            <person name="Hernandez M.M."/>
            <person name="Narla N.P."/>
            <person name="Patel R.B."/>
            <person name="Porcella S.F."/>
            <person name="Nash T.E."/>
        </authorList>
    </citation>
    <scope>NUCLEOTIDE SEQUENCE [LARGE SCALE GENOMIC DNA]</scope>
    <source>
        <strain evidence="3 4">DH</strain>
    </source>
</reference>
<dbReference type="VEuPathDB" id="GiardiaDB:QR46_0707"/>
<feature type="compositionally biased region" description="Polar residues" evidence="2">
    <location>
        <begin position="821"/>
        <end position="831"/>
    </location>
</feature>
<dbReference type="Proteomes" id="UP000018320">
    <property type="component" value="Unassembled WGS sequence"/>
</dbReference>
<protein>
    <submittedName>
        <fullName evidence="3">Putative TPR repeat family protein</fullName>
    </submittedName>
</protein>
<dbReference type="PANTHER" id="PTHR44117:SF1">
    <property type="entry name" value="INTRAFLAGELLAR TRANSPORT PROTEIN 88 HOMOLOG"/>
    <property type="match status" value="1"/>
</dbReference>
<feature type="region of interest" description="Disordered" evidence="2">
    <location>
        <begin position="805"/>
        <end position="831"/>
    </location>
</feature>
<dbReference type="VEuPathDB" id="GiardiaDB:DHA2_16660"/>
<proteinExistence type="predicted"/>
<gene>
    <name evidence="3" type="ORF">DHA2_16660</name>
</gene>
<evidence type="ECO:0000256" key="2">
    <source>
        <dbReference type="SAM" id="MobiDB-lite"/>
    </source>
</evidence>
<feature type="repeat" description="TPR" evidence="1">
    <location>
        <begin position="648"/>
        <end position="681"/>
    </location>
</feature>
<dbReference type="InterPro" id="IPR019734">
    <property type="entry name" value="TPR_rpt"/>
</dbReference>
<dbReference type="Pfam" id="PF13174">
    <property type="entry name" value="TPR_6"/>
    <property type="match status" value="2"/>
</dbReference>
<dbReference type="GO" id="GO:0005814">
    <property type="term" value="C:centriole"/>
    <property type="evidence" value="ECO:0007669"/>
    <property type="project" value="TreeGrafter"/>
</dbReference>
<feature type="repeat" description="TPR" evidence="1">
    <location>
        <begin position="576"/>
        <end position="609"/>
    </location>
</feature>
<evidence type="ECO:0000313" key="4">
    <source>
        <dbReference type="Proteomes" id="UP000018320"/>
    </source>
</evidence>
<dbReference type="GO" id="GO:0019894">
    <property type="term" value="F:kinesin binding"/>
    <property type="evidence" value="ECO:0007669"/>
    <property type="project" value="TreeGrafter"/>
</dbReference>
<dbReference type="GO" id="GO:0036064">
    <property type="term" value="C:ciliary basal body"/>
    <property type="evidence" value="ECO:0007669"/>
    <property type="project" value="TreeGrafter"/>
</dbReference>
<comment type="caution">
    <text evidence="3">The sequence shown here is derived from an EMBL/GenBank/DDBJ whole genome shotgun (WGS) entry which is preliminary data.</text>
</comment>
<dbReference type="AlphaFoldDB" id="V6TH43"/>
<dbReference type="GO" id="GO:0042073">
    <property type="term" value="P:intraciliary transport"/>
    <property type="evidence" value="ECO:0007669"/>
    <property type="project" value="TreeGrafter"/>
</dbReference>
<dbReference type="PROSITE" id="PS50005">
    <property type="entry name" value="TPR"/>
    <property type="match status" value="4"/>
</dbReference>
<dbReference type="VEuPathDB" id="GiardiaDB:GL50581_4308"/>
<dbReference type="Pfam" id="PF13181">
    <property type="entry name" value="TPR_8"/>
    <property type="match status" value="1"/>
</dbReference>
<dbReference type="GO" id="GO:0097730">
    <property type="term" value="C:non-motile cilium"/>
    <property type="evidence" value="ECO:0007669"/>
    <property type="project" value="TreeGrafter"/>
</dbReference>
<dbReference type="SMART" id="SM00028">
    <property type="entry name" value="TPR"/>
    <property type="match status" value="9"/>
</dbReference>
<feature type="repeat" description="TPR" evidence="1">
    <location>
        <begin position="172"/>
        <end position="205"/>
    </location>
</feature>